<dbReference type="EMBL" id="JARYZI010000008">
    <property type="protein sequence ID" value="MDH8678918.1"/>
    <property type="molecule type" value="Genomic_DNA"/>
</dbReference>
<organism evidence="1 2">
    <name type="scientific">Fusibacter bizertensis</name>
    <dbReference type="NCBI Taxonomy" id="1488331"/>
    <lineage>
        <taxon>Bacteria</taxon>
        <taxon>Bacillati</taxon>
        <taxon>Bacillota</taxon>
        <taxon>Clostridia</taxon>
        <taxon>Eubacteriales</taxon>
        <taxon>Eubacteriales Family XII. Incertae Sedis</taxon>
        <taxon>Fusibacter</taxon>
    </lineage>
</organism>
<dbReference type="RefSeq" id="WP_281094811.1">
    <property type="nucleotide sequence ID" value="NZ_JARYZI010000008.1"/>
</dbReference>
<dbReference type="InterPro" id="IPR037126">
    <property type="entry name" value="PdaC/RsiV-like_sf"/>
</dbReference>
<proteinExistence type="predicted"/>
<name>A0ABT6NER1_9FIRM</name>
<protein>
    <recommendedName>
        <fullName evidence="3">DUF3298 domain-containing protein</fullName>
    </recommendedName>
</protein>
<evidence type="ECO:0008006" key="3">
    <source>
        <dbReference type="Google" id="ProtNLM"/>
    </source>
</evidence>
<gene>
    <name evidence="1" type="ORF">QE109_12200</name>
</gene>
<accession>A0ABT6NER1</accession>
<comment type="caution">
    <text evidence="1">The sequence shown here is derived from an EMBL/GenBank/DDBJ whole genome shotgun (WGS) entry which is preliminary data.</text>
</comment>
<evidence type="ECO:0000313" key="1">
    <source>
        <dbReference type="EMBL" id="MDH8678918.1"/>
    </source>
</evidence>
<dbReference type="Proteomes" id="UP001158045">
    <property type="component" value="Unassembled WGS sequence"/>
</dbReference>
<evidence type="ECO:0000313" key="2">
    <source>
        <dbReference type="Proteomes" id="UP001158045"/>
    </source>
</evidence>
<keyword evidence="2" id="KW-1185">Reference proteome</keyword>
<dbReference type="Gene3D" id="3.90.640.20">
    <property type="entry name" value="Heat-shock cognate protein, ATPase"/>
    <property type="match status" value="1"/>
</dbReference>
<dbReference type="PROSITE" id="PS51257">
    <property type="entry name" value="PROKAR_LIPOPROTEIN"/>
    <property type="match status" value="1"/>
</dbReference>
<reference evidence="1 2" key="1">
    <citation type="submission" date="2023-04" db="EMBL/GenBank/DDBJ databases">
        <title>Fusibacter bizertensis strain WBS, isolated from littoral bottom sediments of the Arctic seas - biochemical and genomic analysis.</title>
        <authorList>
            <person name="Brioukhanov A.L."/>
        </authorList>
    </citation>
    <scope>NUCLEOTIDE SEQUENCE [LARGE SCALE GENOMIC DNA]</scope>
    <source>
        <strain evidence="1 2">WBS</strain>
    </source>
</reference>
<sequence length="494" mass="56566">MSKFKSKKLRYSILIVFLCAVIVGLGLSGCAKPKIDQIDINMETPETSFQYSDYGKSVTSSDNFFYYVPNNLTIENIEQNEDGFTKHLASLSGLKDKVIENKVKSIIEDSILEVQSLLKPETIAPYRGIRTLLEDSTSIWNKEISTYVAFNNNNILSVSIRGSGNFNYSEMSWMSVLRTVNIDLNTGKHIPLSALFVDGFDYKKAINDAILDELGKQNAIDEVHEDYFYNPLTLVKPFDTISENQPFLLNDYTLTILFDERDDHFASNFSPVEISINLSEFEGQLAIGDRYMDKNSSLYLDEKEKRMLVSWSRQGEVDHGVINGTITNGDYTITTYFGTSKMKVRAQALADDLLGWVKSESLASEGSFIEIYISTREIGPYTQLSSQIYKESTGEYEIVQSNELYNDMGELINLEDLFVDASMVNDIIRDNIKEQCDLYDQYEFSEVNKNYEEMTFFLYNSALEVVIPTKDNNDFYLMIPYDAFDVYNWVMFQE</sequence>
<dbReference type="Gene3D" id="3.30.565.40">
    <property type="entry name" value="Fervidobacterium nodosum Rt17-B1 like"/>
    <property type="match status" value="1"/>
</dbReference>